<dbReference type="SUPFAM" id="SSF53756">
    <property type="entry name" value="UDP-Glycosyltransferase/glycogen phosphorylase"/>
    <property type="match status" value="1"/>
</dbReference>
<dbReference type="RefSeq" id="WP_220373909.1">
    <property type="nucleotide sequence ID" value="NZ_JAEUAO010000006.1"/>
</dbReference>
<dbReference type="PANTHER" id="PTHR46401">
    <property type="entry name" value="GLYCOSYLTRANSFERASE WBBK-RELATED"/>
    <property type="match status" value="1"/>
</dbReference>
<sequence>MLFDISRLVRSYDQPFATGVDRIDLAIGLDLMERFGSRCYFVHAGPHGICILPQDLGNAVLQRLQHMWNGNSSSLETVERLTKLRLKYEPHVRSRFLREDDKIVSTQTTYVVASHSGVGKVSGGMSRLDPLRKMQRLIYIHDLIPLEYPEYQRPATKQQFTSFLKELTDAPVIAVSNSNDTDRRVKKYAAENAWQLAATDVIVPTLDFKKTPATPLTPRVSAFLQGSSPYFVILGTIEPRKNHLLLLQIWRELSQLRNPPRLCIIGKRGWENENVVDMLERCPAITETVFEFAELSDFEVQRMLQGATALLFPSFAEGLGIPMLEAAALGVPCIASDIPVFREIAPPRTTFLNPLDGTGWLAEIVSRTGDMYTQQMKDQP</sequence>
<protein>
    <submittedName>
        <fullName evidence="3">Glycosyltransferase family 4 protein</fullName>
    </submittedName>
</protein>
<keyword evidence="4" id="KW-1185">Reference proteome</keyword>
<dbReference type="InterPro" id="IPR001296">
    <property type="entry name" value="Glyco_trans_1"/>
</dbReference>
<evidence type="ECO:0000256" key="1">
    <source>
        <dbReference type="ARBA" id="ARBA00022679"/>
    </source>
</evidence>
<feature type="domain" description="Glycosyl transferase family 1" evidence="2">
    <location>
        <begin position="226"/>
        <end position="345"/>
    </location>
</feature>
<accession>A0ABS7HFW4</accession>
<dbReference type="CDD" id="cd03809">
    <property type="entry name" value="GT4_MtfB-like"/>
    <property type="match status" value="1"/>
</dbReference>
<evidence type="ECO:0000313" key="3">
    <source>
        <dbReference type="EMBL" id="MBW9065988.1"/>
    </source>
</evidence>
<dbReference type="PANTHER" id="PTHR46401:SF2">
    <property type="entry name" value="GLYCOSYLTRANSFERASE WBBK-RELATED"/>
    <property type="match status" value="1"/>
</dbReference>
<proteinExistence type="predicted"/>
<evidence type="ECO:0000313" key="4">
    <source>
        <dbReference type="Proteomes" id="UP000757604"/>
    </source>
</evidence>
<dbReference type="Proteomes" id="UP000757604">
    <property type="component" value="Unassembled WGS sequence"/>
</dbReference>
<reference evidence="3 4" key="1">
    <citation type="journal article" date="2021" name="MBio">
        <title>Poor Competitiveness of Bradyrhizobium in Pigeon Pea Root Colonization in Indian Soils.</title>
        <authorList>
            <person name="Chalasani D."/>
            <person name="Basu A."/>
            <person name="Pullabhotla S.V.S.R.N."/>
            <person name="Jorrin B."/>
            <person name="Neal A.L."/>
            <person name="Poole P.S."/>
            <person name="Podile A.R."/>
            <person name="Tkacz A."/>
        </authorList>
    </citation>
    <scope>NUCLEOTIDE SEQUENCE [LARGE SCALE GENOMIC DNA]</scope>
    <source>
        <strain evidence="3 4">HU44</strain>
    </source>
</reference>
<keyword evidence="1" id="KW-0808">Transferase</keyword>
<dbReference type="Pfam" id="PF00534">
    <property type="entry name" value="Glycos_transf_1"/>
    <property type="match status" value="1"/>
</dbReference>
<dbReference type="EMBL" id="JAEUAO010000006">
    <property type="protein sequence ID" value="MBW9065988.1"/>
    <property type="molecule type" value="Genomic_DNA"/>
</dbReference>
<organism evidence="3 4">
    <name type="scientific">Rhizobium herbae</name>
    <dbReference type="NCBI Taxonomy" id="508661"/>
    <lineage>
        <taxon>Bacteria</taxon>
        <taxon>Pseudomonadati</taxon>
        <taxon>Pseudomonadota</taxon>
        <taxon>Alphaproteobacteria</taxon>
        <taxon>Hyphomicrobiales</taxon>
        <taxon>Rhizobiaceae</taxon>
        <taxon>Rhizobium/Agrobacterium group</taxon>
        <taxon>Rhizobium</taxon>
    </lineage>
</organism>
<dbReference type="Gene3D" id="3.40.50.2000">
    <property type="entry name" value="Glycogen Phosphorylase B"/>
    <property type="match status" value="1"/>
</dbReference>
<name>A0ABS7HFW4_9HYPH</name>
<evidence type="ECO:0000259" key="2">
    <source>
        <dbReference type="Pfam" id="PF00534"/>
    </source>
</evidence>
<gene>
    <name evidence="3" type="ORF">JNB71_22020</name>
</gene>
<comment type="caution">
    <text evidence="3">The sequence shown here is derived from an EMBL/GenBank/DDBJ whole genome shotgun (WGS) entry which is preliminary data.</text>
</comment>